<evidence type="ECO:0000313" key="2">
    <source>
        <dbReference type="Proteomes" id="UP001595945"/>
    </source>
</evidence>
<evidence type="ECO:0008006" key="3">
    <source>
        <dbReference type="Google" id="ProtNLM"/>
    </source>
</evidence>
<dbReference type="EMBL" id="JBHSHT010000001">
    <property type="protein sequence ID" value="MFC4824573.1"/>
    <property type="molecule type" value="Genomic_DNA"/>
</dbReference>
<sequence length="46" mass="5520">MVCFHCGDKIDRTTEHFELHHHQSGSDPILQHRFCSRECLNEYHPK</sequence>
<dbReference type="GeneID" id="73044741"/>
<gene>
    <name evidence="1" type="ORF">ACFO9K_09870</name>
</gene>
<name>A0ABD5Q1W6_9EURY</name>
<dbReference type="Proteomes" id="UP001595945">
    <property type="component" value="Unassembled WGS sequence"/>
</dbReference>
<dbReference type="RefSeq" id="WP_254269693.1">
    <property type="nucleotide sequence ID" value="NZ_CP100400.1"/>
</dbReference>
<proteinExistence type="predicted"/>
<dbReference type="AlphaFoldDB" id="A0ABD5Q1W6"/>
<evidence type="ECO:0000313" key="1">
    <source>
        <dbReference type="EMBL" id="MFC4824573.1"/>
    </source>
</evidence>
<organism evidence="1 2">
    <name type="scientific">Halorussus aquaticus</name>
    <dbReference type="NCBI Taxonomy" id="2953748"/>
    <lineage>
        <taxon>Archaea</taxon>
        <taxon>Methanobacteriati</taxon>
        <taxon>Methanobacteriota</taxon>
        <taxon>Stenosarchaea group</taxon>
        <taxon>Halobacteria</taxon>
        <taxon>Halobacteriales</taxon>
        <taxon>Haladaptataceae</taxon>
        <taxon>Halorussus</taxon>
    </lineage>
</organism>
<reference evidence="1 2" key="1">
    <citation type="journal article" date="2019" name="Int. J. Syst. Evol. Microbiol.">
        <title>The Global Catalogue of Microorganisms (GCM) 10K type strain sequencing project: providing services to taxonomists for standard genome sequencing and annotation.</title>
        <authorList>
            <consortium name="The Broad Institute Genomics Platform"/>
            <consortium name="The Broad Institute Genome Sequencing Center for Infectious Disease"/>
            <person name="Wu L."/>
            <person name="Ma J."/>
        </authorList>
    </citation>
    <scope>NUCLEOTIDE SEQUENCE [LARGE SCALE GENOMIC DNA]</scope>
    <source>
        <strain evidence="1 2">XZYJ18</strain>
    </source>
</reference>
<protein>
    <recommendedName>
        <fullName evidence="3">MYM-type domain-containing protein</fullName>
    </recommendedName>
</protein>
<keyword evidence="2" id="KW-1185">Reference proteome</keyword>
<accession>A0ABD5Q1W6</accession>
<comment type="caution">
    <text evidence="1">The sequence shown here is derived from an EMBL/GenBank/DDBJ whole genome shotgun (WGS) entry which is preliminary data.</text>
</comment>